<dbReference type="InterPro" id="IPR004812">
    <property type="entry name" value="Efflux_drug-R_Bcr/CmlA"/>
</dbReference>
<evidence type="ECO:0000256" key="7">
    <source>
        <dbReference type="ARBA" id="ARBA00023136"/>
    </source>
</evidence>
<feature type="transmembrane region" description="Helical" evidence="8">
    <location>
        <begin position="274"/>
        <end position="292"/>
    </location>
</feature>
<feature type="transmembrane region" description="Helical" evidence="8">
    <location>
        <begin position="42"/>
        <end position="64"/>
    </location>
</feature>
<keyword evidence="7 8" id="KW-0472">Membrane</keyword>
<keyword evidence="11" id="KW-1185">Reference proteome</keyword>
<reference evidence="10 11" key="1">
    <citation type="submission" date="2019-06" db="EMBL/GenBank/DDBJ databases">
        <title>Desulfobotulus mexicanus sp. nov., a novel sulfate-reducing bacterium isolated from the sediment of an alkaline crater lake in Mexico.</title>
        <authorList>
            <person name="Hirschler-Rea A."/>
        </authorList>
    </citation>
    <scope>NUCLEOTIDE SEQUENCE [LARGE SCALE GENOMIC DNA]</scope>
    <source>
        <strain evidence="10 11">PAR22N</strain>
    </source>
</reference>
<evidence type="ECO:0000259" key="9">
    <source>
        <dbReference type="PROSITE" id="PS50850"/>
    </source>
</evidence>
<dbReference type="PANTHER" id="PTHR42718">
    <property type="entry name" value="MAJOR FACILITATOR SUPERFAMILY MULTIDRUG TRANSPORTER MFSC"/>
    <property type="match status" value="1"/>
</dbReference>
<dbReference type="PRINTS" id="PR01036">
    <property type="entry name" value="TCRTETB"/>
</dbReference>
<dbReference type="CDD" id="cd17320">
    <property type="entry name" value="MFS_MdfA_MDR_like"/>
    <property type="match status" value="1"/>
</dbReference>
<dbReference type="GO" id="GO:0005886">
    <property type="term" value="C:plasma membrane"/>
    <property type="evidence" value="ECO:0007669"/>
    <property type="project" value="UniProtKB-SubCell"/>
</dbReference>
<protein>
    <submittedName>
        <fullName evidence="10">Multidrug effflux MFS transporter</fullName>
    </submittedName>
</protein>
<dbReference type="Gene3D" id="1.20.1720.10">
    <property type="entry name" value="Multidrug resistance protein D"/>
    <property type="match status" value="1"/>
</dbReference>
<gene>
    <name evidence="10" type="ORF">FIM25_14500</name>
</gene>
<evidence type="ECO:0000256" key="8">
    <source>
        <dbReference type="SAM" id="Phobius"/>
    </source>
</evidence>
<feature type="domain" description="Major facilitator superfamily (MFS) profile" evidence="9">
    <location>
        <begin position="9"/>
        <end position="386"/>
    </location>
</feature>
<feature type="transmembrane region" description="Helical" evidence="8">
    <location>
        <begin position="133"/>
        <end position="157"/>
    </location>
</feature>
<evidence type="ECO:0000256" key="1">
    <source>
        <dbReference type="ARBA" id="ARBA00004651"/>
    </source>
</evidence>
<evidence type="ECO:0000256" key="4">
    <source>
        <dbReference type="ARBA" id="ARBA00022475"/>
    </source>
</evidence>
<dbReference type="GO" id="GO:0042910">
    <property type="term" value="F:xenobiotic transmembrane transporter activity"/>
    <property type="evidence" value="ECO:0007669"/>
    <property type="project" value="InterPro"/>
</dbReference>
<keyword evidence="3" id="KW-0813">Transport</keyword>
<evidence type="ECO:0000256" key="2">
    <source>
        <dbReference type="ARBA" id="ARBA00006236"/>
    </source>
</evidence>
<dbReference type="EMBL" id="VDMB01000026">
    <property type="protein sequence ID" value="TYT73535.1"/>
    <property type="molecule type" value="Genomic_DNA"/>
</dbReference>
<dbReference type="NCBIfam" id="TIGR00710">
    <property type="entry name" value="efflux_Bcr_CflA"/>
    <property type="match status" value="1"/>
</dbReference>
<dbReference type="InterPro" id="IPR036259">
    <property type="entry name" value="MFS_trans_sf"/>
</dbReference>
<organism evidence="10 11">
    <name type="scientific">Desulfobotulus mexicanus</name>
    <dbReference type="NCBI Taxonomy" id="2586642"/>
    <lineage>
        <taxon>Bacteria</taxon>
        <taxon>Pseudomonadati</taxon>
        <taxon>Thermodesulfobacteriota</taxon>
        <taxon>Desulfobacteria</taxon>
        <taxon>Desulfobacterales</taxon>
        <taxon>Desulfobacteraceae</taxon>
        <taxon>Desulfobotulus</taxon>
    </lineage>
</organism>
<evidence type="ECO:0000313" key="10">
    <source>
        <dbReference type="EMBL" id="TYT73535.1"/>
    </source>
</evidence>
<feature type="transmembrane region" description="Helical" evidence="8">
    <location>
        <begin position="247"/>
        <end position="267"/>
    </location>
</feature>
<feature type="transmembrane region" description="Helical" evidence="8">
    <location>
        <begin position="209"/>
        <end position="227"/>
    </location>
</feature>
<dbReference type="AlphaFoldDB" id="A0A5S5MD30"/>
<dbReference type="PROSITE" id="PS50850">
    <property type="entry name" value="MFS"/>
    <property type="match status" value="1"/>
</dbReference>
<feature type="transmembrane region" description="Helical" evidence="8">
    <location>
        <begin position="298"/>
        <end position="315"/>
    </location>
</feature>
<comment type="caution">
    <text evidence="10">The sequence shown here is derived from an EMBL/GenBank/DDBJ whole genome shotgun (WGS) entry which is preliminary data.</text>
</comment>
<keyword evidence="6 8" id="KW-1133">Transmembrane helix</keyword>
<dbReference type="PANTHER" id="PTHR42718:SF46">
    <property type="entry name" value="BLR6921 PROTEIN"/>
    <property type="match status" value="1"/>
</dbReference>
<feature type="transmembrane region" description="Helical" evidence="8">
    <location>
        <begin position="336"/>
        <end position="355"/>
    </location>
</feature>
<dbReference type="SUPFAM" id="SSF103473">
    <property type="entry name" value="MFS general substrate transporter"/>
    <property type="match status" value="1"/>
</dbReference>
<accession>A0A5S5MD30</accession>
<evidence type="ECO:0000256" key="6">
    <source>
        <dbReference type="ARBA" id="ARBA00022989"/>
    </source>
</evidence>
<name>A0A5S5MD30_9BACT</name>
<evidence type="ECO:0000256" key="3">
    <source>
        <dbReference type="ARBA" id="ARBA00022448"/>
    </source>
</evidence>
<dbReference type="Pfam" id="PF07690">
    <property type="entry name" value="MFS_1"/>
    <property type="match status" value="1"/>
</dbReference>
<proteinExistence type="inferred from homology"/>
<keyword evidence="5 8" id="KW-0812">Transmembrane</keyword>
<dbReference type="OrthoDB" id="9814303at2"/>
<evidence type="ECO:0000313" key="11">
    <source>
        <dbReference type="Proteomes" id="UP000321899"/>
    </source>
</evidence>
<evidence type="ECO:0000256" key="5">
    <source>
        <dbReference type="ARBA" id="ARBA00022692"/>
    </source>
</evidence>
<feature type="transmembrane region" description="Helical" evidence="8">
    <location>
        <begin position="361"/>
        <end position="382"/>
    </location>
</feature>
<feature type="transmembrane region" description="Helical" evidence="8">
    <location>
        <begin position="76"/>
        <end position="94"/>
    </location>
</feature>
<feature type="transmembrane region" description="Helical" evidence="8">
    <location>
        <begin position="163"/>
        <end position="182"/>
    </location>
</feature>
<comment type="similarity">
    <text evidence="2">Belongs to the major facilitator superfamily. Bcr/CmlA family.</text>
</comment>
<dbReference type="Proteomes" id="UP000321899">
    <property type="component" value="Unassembled WGS sequence"/>
</dbReference>
<dbReference type="RefSeq" id="WP_139450578.1">
    <property type="nucleotide sequence ID" value="NZ_VDMB01000026.1"/>
</dbReference>
<keyword evidence="4" id="KW-1003">Cell membrane</keyword>
<dbReference type="InterPro" id="IPR020846">
    <property type="entry name" value="MFS_dom"/>
</dbReference>
<dbReference type="GO" id="GO:1990961">
    <property type="term" value="P:xenobiotic detoxification by transmembrane export across the plasma membrane"/>
    <property type="evidence" value="ECO:0007669"/>
    <property type="project" value="InterPro"/>
</dbReference>
<dbReference type="InterPro" id="IPR011701">
    <property type="entry name" value="MFS"/>
</dbReference>
<feature type="transmembrane region" description="Helical" evidence="8">
    <location>
        <begin position="100"/>
        <end position="121"/>
    </location>
</feature>
<comment type="subcellular location">
    <subcellularLocation>
        <location evidence="1">Cell membrane</location>
        <topology evidence="1">Multi-pass membrane protein</topology>
    </subcellularLocation>
</comment>
<sequence length="398" mass="43144">MKKDGFGRIIALIALLSAFPPLATDMYLPALPTLQAQWNQPLSIVNLTLVAFFVTYCFFLLVYGPLSDRFGRKPPLIAGIVIYVAASFLCASAPSIYHLIAYRVLQASGAAAASAIALAIIKDRIPGQRREQAMAHVAIITALAPMIAPVIGGLIMIRLTWPWIFVSQGILGLISLGGVAMMRESLQRTPGIQVSFMRRYMGVIKNRRFLSIVMVISLVGLPLFAFIGGSSDIYISTMGLSESQFGVLFGANAFCFMVGSFCCSRLVRKAGGMRLMSIGFCGIFTGGMALVFLPLPGAMQMALPMALITFCIGLSRPPSNNIALEQVDVDTGSASSILIFIYFVMGAFSMFFISLDWTDKVRVIGILAACSGAGCFVCWQFLKPFLRMPVMEQKRKAS</sequence>